<feature type="region of interest" description="Disordered" evidence="11">
    <location>
        <begin position="361"/>
        <end position="389"/>
    </location>
</feature>
<dbReference type="GO" id="GO:0009277">
    <property type="term" value="C:fungal-type cell wall"/>
    <property type="evidence" value="ECO:0007669"/>
    <property type="project" value="TreeGrafter"/>
</dbReference>
<dbReference type="InterPro" id="IPR051648">
    <property type="entry name" value="CWI-Assembly_Regulator"/>
</dbReference>
<gene>
    <name evidence="12" type="primary">ECM33</name>
    <name evidence="12" type="ORF">KLMA_30554</name>
</gene>
<name>W0TCN1_KLUMD</name>
<reference evidence="12 13" key="1">
    <citation type="journal article" date="2015" name="Biotechnol. Biofuels">
        <title>Genetic basis of the highly efficient yeast Kluyveromyces marxianus: complete genome sequence and transcriptome analyses.</title>
        <authorList>
            <person name="Lertwattanasakul N."/>
            <person name="Kosaka T."/>
            <person name="Hosoyama A."/>
            <person name="Suzuki Y."/>
            <person name="Rodrussamee N."/>
            <person name="Matsutani M."/>
            <person name="Murata M."/>
            <person name="Fujimoto N."/>
            <person name="Suprayogi"/>
            <person name="Tsuchikane K."/>
            <person name="Limtong S."/>
            <person name="Fujita N."/>
            <person name="Yamada M."/>
        </authorList>
    </citation>
    <scope>NUCLEOTIDE SEQUENCE [LARGE SCALE GENOMIC DNA]</scope>
    <source>
        <strain evidence="13">DMKU3-1042 / BCC 29191 / NBRC 104275</strain>
    </source>
</reference>
<keyword evidence="5" id="KW-0134">Cell wall</keyword>
<evidence type="ECO:0000256" key="2">
    <source>
        <dbReference type="ARBA" id="ARBA00004609"/>
    </source>
</evidence>
<evidence type="ECO:0000256" key="4">
    <source>
        <dbReference type="ARBA" id="ARBA00022475"/>
    </source>
</evidence>
<protein>
    <submittedName>
        <fullName evidence="12">Cell wall protein ECM33</fullName>
    </submittedName>
</protein>
<dbReference type="KEGG" id="kmx:KLMA_30554"/>
<keyword evidence="6" id="KW-0964">Secreted</keyword>
<evidence type="ECO:0000256" key="5">
    <source>
        <dbReference type="ARBA" id="ARBA00022512"/>
    </source>
</evidence>
<evidence type="ECO:0000256" key="7">
    <source>
        <dbReference type="ARBA" id="ARBA00022622"/>
    </source>
</evidence>
<evidence type="ECO:0000313" key="13">
    <source>
        <dbReference type="Proteomes" id="UP000065495"/>
    </source>
</evidence>
<dbReference type="VEuPathDB" id="FungiDB:KLMA_30554"/>
<sequence>MQYKNGITAAAILAASVQAANSTSSVPSSCSIKSGATASAQADLDKYAGCSTIVGDLVLTGDMASAALAGVQEIDGSLTVKNATSLTQFSADSLQKISDTLTLQELTVLDTASFGSLAEVDTIQFITLPAVSSIITKLTSAKQIIITDTALESIAGFEELDEVEVFNVNNNKGLATIKSKLKHVTNALEVTFNGQSADISFDDLEWANNITLRDVSSASFASLSSVNESLGFINNSISSIDLSTLQKIGGSLSIVSNDELTSLNFDNLTSVGGGFVIANNSKLAKIDTFGDLTTIGGAMVVTGKFGDLGFNSLKSVKGGAEVESTSSNFSCDALNKLQKKGGIQGDSFVCKDGATSTSVKLTATSKSDDDSTSTADSSSGSASATSTSKTSKSKGAAAANFNAPGSSLMGAVAAVAYALL</sequence>
<evidence type="ECO:0000256" key="9">
    <source>
        <dbReference type="ARBA" id="ARBA00023180"/>
    </source>
</evidence>
<keyword evidence="7" id="KW-0472">Membrane</keyword>
<proteinExistence type="inferred from homology"/>
<accession>W0TCN1</accession>
<dbReference type="GeneID" id="34715825"/>
<evidence type="ECO:0000256" key="8">
    <source>
        <dbReference type="ARBA" id="ARBA00022729"/>
    </source>
</evidence>
<dbReference type="PANTHER" id="PTHR31018:SF3">
    <property type="entry name" value="RECEPTOR PROTEIN-TYROSINE KINASE"/>
    <property type="match status" value="1"/>
</dbReference>
<comment type="subcellular location">
    <subcellularLocation>
        <location evidence="2">Cell membrane</location>
        <topology evidence="2">Lipid-anchor</topology>
        <topology evidence="2">GPI-anchor</topology>
    </subcellularLocation>
    <subcellularLocation>
        <location evidence="1">Secreted</location>
        <location evidence="1">Cell wall</location>
    </subcellularLocation>
</comment>
<dbReference type="PANTHER" id="PTHR31018">
    <property type="entry name" value="SPORULATION-SPECIFIC PROTEIN-RELATED"/>
    <property type="match status" value="1"/>
</dbReference>
<dbReference type="RefSeq" id="XP_022675681.1">
    <property type="nucleotide sequence ID" value="XM_022819079.1"/>
</dbReference>
<keyword evidence="4" id="KW-1003">Cell membrane</keyword>
<evidence type="ECO:0000256" key="10">
    <source>
        <dbReference type="ARBA" id="ARBA00023288"/>
    </source>
</evidence>
<evidence type="ECO:0000256" key="3">
    <source>
        <dbReference type="ARBA" id="ARBA00005798"/>
    </source>
</evidence>
<evidence type="ECO:0000256" key="11">
    <source>
        <dbReference type="SAM" id="MobiDB-lite"/>
    </source>
</evidence>
<dbReference type="SUPFAM" id="SSF52058">
    <property type="entry name" value="L domain-like"/>
    <property type="match status" value="2"/>
</dbReference>
<dbReference type="GO" id="GO:0009986">
    <property type="term" value="C:cell surface"/>
    <property type="evidence" value="ECO:0007669"/>
    <property type="project" value="TreeGrafter"/>
</dbReference>
<dbReference type="OrthoDB" id="536881at2759"/>
<evidence type="ECO:0000313" key="12">
    <source>
        <dbReference type="EMBL" id="BAO39849.1"/>
    </source>
</evidence>
<keyword evidence="10" id="KW-0449">Lipoprotein</keyword>
<dbReference type="EMBL" id="AP012215">
    <property type="protein sequence ID" value="BAO39849.1"/>
    <property type="molecule type" value="Genomic_DNA"/>
</dbReference>
<organism evidence="12 13">
    <name type="scientific">Kluyveromyces marxianus (strain DMKU3-1042 / BCC 29191 / NBRC 104275)</name>
    <name type="common">Yeast</name>
    <name type="synonym">Candida kefyr</name>
    <dbReference type="NCBI Taxonomy" id="1003335"/>
    <lineage>
        <taxon>Eukaryota</taxon>
        <taxon>Fungi</taxon>
        <taxon>Dikarya</taxon>
        <taxon>Ascomycota</taxon>
        <taxon>Saccharomycotina</taxon>
        <taxon>Saccharomycetes</taxon>
        <taxon>Saccharomycetales</taxon>
        <taxon>Saccharomycetaceae</taxon>
        <taxon>Kluyveromyces</taxon>
    </lineage>
</organism>
<keyword evidence="9" id="KW-0325">Glycoprotein</keyword>
<keyword evidence="8" id="KW-0732">Signal</keyword>
<dbReference type="InterPro" id="IPR036941">
    <property type="entry name" value="Rcpt_L-dom_sf"/>
</dbReference>
<dbReference type="Gene3D" id="3.80.20.20">
    <property type="entry name" value="Receptor L-domain"/>
    <property type="match status" value="2"/>
</dbReference>
<dbReference type="GO" id="GO:0005886">
    <property type="term" value="C:plasma membrane"/>
    <property type="evidence" value="ECO:0007669"/>
    <property type="project" value="UniProtKB-SubCell"/>
</dbReference>
<dbReference type="GO" id="GO:0098552">
    <property type="term" value="C:side of membrane"/>
    <property type="evidence" value="ECO:0007669"/>
    <property type="project" value="UniProtKB-KW"/>
</dbReference>
<evidence type="ECO:0000256" key="6">
    <source>
        <dbReference type="ARBA" id="ARBA00022525"/>
    </source>
</evidence>
<dbReference type="GO" id="GO:0031505">
    <property type="term" value="P:fungal-type cell wall organization"/>
    <property type="evidence" value="ECO:0007669"/>
    <property type="project" value="TreeGrafter"/>
</dbReference>
<comment type="similarity">
    <text evidence="3">Belongs to the SPS2 family.</text>
</comment>
<keyword evidence="7" id="KW-0336">GPI-anchor</keyword>
<evidence type="ECO:0000256" key="1">
    <source>
        <dbReference type="ARBA" id="ARBA00004191"/>
    </source>
</evidence>
<dbReference type="Proteomes" id="UP000065495">
    <property type="component" value="Chromosome 3"/>
</dbReference>
<feature type="compositionally biased region" description="Low complexity" evidence="11">
    <location>
        <begin position="372"/>
        <end position="389"/>
    </location>
</feature>
<dbReference type="AlphaFoldDB" id="W0TCN1"/>